<feature type="chain" id="PRO_5040904524" description="GPI anchored cell wall protein" evidence="2">
    <location>
        <begin position="18"/>
        <end position="236"/>
    </location>
</feature>
<evidence type="ECO:0000313" key="4">
    <source>
        <dbReference type="Proteomes" id="UP001154252"/>
    </source>
</evidence>
<accession>A0A9W4P8C2</accession>
<feature type="compositionally biased region" description="Polar residues" evidence="1">
    <location>
        <begin position="171"/>
        <end position="181"/>
    </location>
</feature>
<evidence type="ECO:0008006" key="5">
    <source>
        <dbReference type="Google" id="ProtNLM"/>
    </source>
</evidence>
<comment type="caution">
    <text evidence="3">The sequence shown here is derived from an EMBL/GenBank/DDBJ whole genome shotgun (WGS) entry which is preliminary data.</text>
</comment>
<name>A0A9W4P8C2_9EURO</name>
<reference evidence="3" key="1">
    <citation type="submission" date="2021-07" db="EMBL/GenBank/DDBJ databases">
        <authorList>
            <person name="Branca A.L. A."/>
        </authorList>
    </citation>
    <scope>NUCLEOTIDE SEQUENCE</scope>
</reference>
<dbReference type="OrthoDB" id="4991875at2759"/>
<evidence type="ECO:0000256" key="1">
    <source>
        <dbReference type="SAM" id="MobiDB-lite"/>
    </source>
</evidence>
<dbReference type="EMBL" id="CAJVRC010000897">
    <property type="protein sequence ID" value="CAG8908864.1"/>
    <property type="molecule type" value="Genomic_DNA"/>
</dbReference>
<feature type="region of interest" description="Disordered" evidence="1">
    <location>
        <begin position="126"/>
        <end position="186"/>
    </location>
</feature>
<protein>
    <recommendedName>
        <fullName evidence="5">GPI anchored cell wall protein</fullName>
    </recommendedName>
</protein>
<keyword evidence="4" id="KW-1185">Reference proteome</keyword>
<dbReference type="PANTHER" id="PTHR40640">
    <property type="entry name" value="ANCHORED GLYCOPROTEIN, PUTATIVE (AFU_ORTHOLOGUE AFUA_8G04860)-RELATED"/>
    <property type="match status" value="1"/>
</dbReference>
<dbReference type="Proteomes" id="UP001154252">
    <property type="component" value="Unassembled WGS sequence"/>
</dbReference>
<feature type="compositionally biased region" description="Low complexity" evidence="1">
    <location>
        <begin position="126"/>
        <end position="170"/>
    </location>
</feature>
<dbReference type="PANTHER" id="PTHR40640:SF1">
    <property type="entry name" value="ANCHORED GLYCOPROTEIN, PUTATIVE (AFU_ORTHOLOGUE AFUA_8G04860)-RELATED"/>
    <property type="match status" value="1"/>
</dbReference>
<keyword evidence="2" id="KW-0732">Signal</keyword>
<dbReference type="AlphaFoldDB" id="A0A9W4P8C2"/>
<proteinExistence type="predicted"/>
<evidence type="ECO:0000256" key="2">
    <source>
        <dbReference type="SAM" id="SignalP"/>
    </source>
</evidence>
<feature type="signal peptide" evidence="2">
    <location>
        <begin position="1"/>
        <end position="17"/>
    </location>
</feature>
<evidence type="ECO:0000313" key="3">
    <source>
        <dbReference type="EMBL" id="CAG8908864.1"/>
    </source>
</evidence>
<sequence>MRFYTVAMLTGAAAAAAGNTATLLLPGFEGQDLQASIIESNGDATTYKITCPKTAESCGIAGEGMTAIAAPTSMQLQNINLQGTTGTVSCNVAGTTYASCQASAGTVTPSGTLDQADLNWMPVTISATPTPTSTPTPTQTPTSTSISTTEVTSTSTPTITSSSTLVISTPKKSSSAPISSTPVASSTPLVAASTSSAATGTGAPAASSTPFNAAGQLTGSVWTVGGAFLALACAFA</sequence>
<organism evidence="3 4">
    <name type="scientific">Penicillium egyptiacum</name>
    <dbReference type="NCBI Taxonomy" id="1303716"/>
    <lineage>
        <taxon>Eukaryota</taxon>
        <taxon>Fungi</taxon>
        <taxon>Dikarya</taxon>
        <taxon>Ascomycota</taxon>
        <taxon>Pezizomycotina</taxon>
        <taxon>Eurotiomycetes</taxon>
        <taxon>Eurotiomycetidae</taxon>
        <taxon>Eurotiales</taxon>
        <taxon>Aspergillaceae</taxon>
        <taxon>Penicillium</taxon>
    </lineage>
</organism>
<gene>
    <name evidence="3" type="ORF">PEGY_LOCUS9649</name>
</gene>